<sequence>MRTAALKDSEFNKVERAECQFSTTATTFDNGSQILVLSPSGQEKNDDVGKHKHRRAIGTTEEPLKIR</sequence>
<feature type="region of interest" description="Disordered" evidence="1">
    <location>
        <begin position="38"/>
        <end position="67"/>
    </location>
</feature>
<dbReference type="Proteomes" id="UP000593577">
    <property type="component" value="Unassembled WGS sequence"/>
</dbReference>
<reference evidence="2 3" key="1">
    <citation type="journal article" date="2019" name="Genome Biol. Evol.">
        <title>Insights into the evolution of the New World diploid cottons (Gossypium, subgenus Houzingenia) based on genome sequencing.</title>
        <authorList>
            <person name="Grover C.E."/>
            <person name="Arick M.A. 2nd"/>
            <person name="Thrash A."/>
            <person name="Conover J.L."/>
            <person name="Sanders W.S."/>
            <person name="Peterson D.G."/>
            <person name="Frelichowski J.E."/>
            <person name="Scheffler J.A."/>
            <person name="Scheffler B.E."/>
            <person name="Wendel J.F."/>
        </authorList>
    </citation>
    <scope>NUCLEOTIDE SEQUENCE [LARGE SCALE GENOMIC DNA]</scope>
    <source>
        <strain evidence="2">185</strain>
        <tissue evidence="2">Leaf</tissue>
    </source>
</reference>
<comment type="caution">
    <text evidence="2">The sequence shown here is derived from an EMBL/GenBank/DDBJ whole genome shotgun (WGS) entry which is preliminary data.</text>
</comment>
<name>A0A7J8XRK6_GOSAI</name>
<accession>A0A7J8XRK6</accession>
<dbReference type="EMBL" id="JABFAA010000008">
    <property type="protein sequence ID" value="MBA0689690.1"/>
    <property type="molecule type" value="Genomic_DNA"/>
</dbReference>
<proteinExistence type="predicted"/>
<keyword evidence="3" id="KW-1185">Reference proteome</keyword>
<protein>
    <submittedName>
        <fullName evidence="2">Uncharacterized protein</fullName>
    </submittedName>
</protein>
<evidence type="ECO:0000313" key="3">
    <source>
        <dbReference type="Proteomes" id="UP000593577"/>
    </source>
</evidence>
<organism evidence="2 3">
    <name type="scientific">Gossypium aridum</name>
    <name type="common">American cotton</name>
    <name type="synonym">Erioxylum aridum</name>
    <dbReference type="NCBI Taxonomy" id="34290"/>
    <lineage>
        <taxon>Eukaryota</taxon>
        <taxon>Viridiplantae</taxon>
        <taxon>Streptophyta</taxon>
        <taxon>Embryophyta</taxon>
        <taxon>Tracheophyta</taxon>
        <taxon>Spermatophyta</taxon>
        <taxon>Magnoliopsida</taxon>
        <taxon>eudicotyledons</taxon>
        <taxon>Gunneridae</taxon>
        <taxon>Pentapetalae</taxon>
        <taxon>rosids</taxon>
        <taxon>malvids</taxon>
        <taxon>Malvales</taxon>
        <taxon>Malvaceae</taxon>
        <taxon>Malvoideae</taxon>
        <taxon>Gossypium</taxon>
    </lineage>
</organism>
<evidence type="ECO:0000313" key="2">
    <source>
        <dbReference type="EMBL" id="MBA0689690.1"/>
    </source>
</evidence>
<gene>
    <name evidence="2" type="ORF">Goari_007407</name>
</gene>
<evidence type="ECO:0000256" key="1">
    <source>
        <dbReference type="SAM" id="MobiDB-lite"/>
    </source>
</evidence>
<dbReference type="AlphaFoldDB" id="A0A7J8XRK6"/>